<proteinExistence type="inferred from homology"/>
<dbReference type="GO" id="GO:0005634">
    <property type="term" value="C:nucleus"/>
    <property type="evidence" value="ECO:0007669"/>
    <property type="project" value="TreeGrafter"/>
</dbReference>
<reference evidence="4 5" key="1">
    <citation type="journal article" date="2011" name="Proc. Natl. Acad. Sci. U.S.A.">
        <title>Evolutionary erosion of yeast sex chromosomes by mating-type switching accidents.</title>
        <authorList>
            <person name="Gordon J.L."/>
            <person name="Armisen D."/>
            <person name="Proux-Wera E."/>
            <person name="Oheigeartaigh S.S."/>
            <person name="Byrne K.P."/>
            <person name="Wolfe K.H."/>
        </authorList>
    </citation>
    <scope>NUCLEOTIDE SEQUENCE [LARGE SCALE GENOMIC DNA]</scope>
    <source>
        <strain evidence="5">ATCC MYA-139 / BCRC 22969 / CBS 8797 / CCRC 22969 / KCTC 17520 / NBRC 10181 / NCYC 3082</strain>
    </source>
</reference>
<dbReference type="EMBL" id="HE978314">
    <property type="protein sequence ID" value="CCK68027.1"/>
    <property type="molecule type" value="Genomic_DNA"/>
</dbReference>
<dbReference type="PANTHER" id="PTHR12828:SF3">
    <property type="entry name" value="PROTEASOME MATURATION PROTEIN"/>
    <property type="match status" value="1"/>
</dbReference>
<dbReference type="KEGG" id="kng:KNAG_0A03440"/>
<dbReference type="eggNOG" id="KOG3061">
    <property type="taxonomic scope" value="Eukaryota"/>
</dbReference>
<dbReference type="Pfam" id="PF05348">
    <property type="entry name" value="UMP1"/>
    <property type="match status" value="1"/>
</dbReference>
<reference evidence="5" key="2">
    <citation type="submission" date="2012-08" db="EMBL/GenBank/DDBJ databases">
        <title>Genome sequence of Kazachstania naganishii.</title>
        <authorList>
            <person name="Gordon J.L."/>
            <person name="Armisen D."/>
            <person name="Proux-Wera E."/>
            <person name="OhEigeartaigh S.S."/>
            <person name="Byrne K.P."/>
            <person name="Wolfe K.H."/>
        </authorList>
    </citation>
    <scope>NUCLEOTIDE SEQUENCE [LARGE SCALE GENOMIC DNA]</scope>
    <source>
        <strain evidence="5">ATCC MYA-139 / BCRC 22969 / CBS 8797 / CCRC 22969 / KCTC 17520 / NBRC 10181 / NCYC 3082</strain>
    </source>
</reference>
<organism evidence="4 5">
    <name type="scientific">Huiozyma naganishii (strain ATCC MYA-139 / BCRC 22969 / CBS 8797 / KCTC 17520 / NBRC 10181 / NCYC 3082 / Yp74L-3)</name>
    <name type="common">Yeast</name>
    <name type="synonym">Kazachstania naganishii</name>
    <dbReference type="NCBI Taxonomy" id="1071383"/>
    <lineage>
        <taxon>Eukaryota</taxon>
        <taxon>Fungi</taxon>
        <taxon>Dikarya</taxon>
        <taxon>Ascomycota</taxon>
        <taxon>Saccharomycotina</taxon>
        <taxon>Saccharomycetes</taxon>
        <taxon>Saccharomycetales</taxon>
        <taxon>Saccharomycetaceae</taxon>
        <taxon>Huiozyma</taxon>
    </lineage>
</organism>
<dbReference type="RefSeq" id="XP_022462273.1">
    <property type="nucleotide sequence ID" value="XM_022607741.1"/>
</dbReference>
<dbReference type="AlphaFoldDB" id="J7RTH5"/>
<protein>
    <submittedName>
        <fullName evidence="4">Uncharacterized protein</fullName>
    </submittedName>
</protein>
<accession>J7RTH5</accession>
<dbReference type="STRING" id="1071383.J7RTH5"/>
<dbReference type="GO" id="GO:0043248">
    <property type="term" value="P:proteasome assembly"/>
    <property type="evidence" value="ECO:0007669"/>
    <property type="project" value="InterPro"/>
</dbReference>
<dbReference type="Proteomes" id="UP000006310">
    <property type="component" value="Chromosome 1"/>
</dbReference>
<evidence type="ECO:0000313" key="5">
    <source>
        <dbReference type="Proteomes" id="UP000006310"/>
    </source>
</evidence>
<evidence type="ECO:0000256" key="3">
    <source>
        <dbReference type="SAM" id="MobiDB-lite"/>
    </source>
</evidence>
<dbReference type="InterPro" id="IPR008012">
    <property type="entry name" value="Ump1"/>
</dbReference>
<dbReference type="HOGENOM" id="CLU_100687_0_1_1"/>
<dbReference type="PANTHER" id="PTHR12828">
    <property type="entry name" value="PROTEASOME MATURATION PROTEIN UMP1"/>
    <property type="match status" value="1"/>
</dbReference>
<dbReference type="GO" id="GO:0005737">
    <property type="term" value="C:cytoplasm"/>
    <property type="evidence" value="ECO:0007669"/>
    <property type="project" value="TreeGrafter"/>
</dbReference>
<gene>
    <name evidence="4" type="primary">KNAG0A03440</name>
    <name evidence="4" type="ordered locus">KNAG_0A03440</name>
</gene>
<evidence type="ECO:0000256" key="1">
    <source>
        <dbReference type="ARBA" id="ARBA00023186"/>
    </source>
</evidence>
<evidence type="ECO:0000313" key="4">
    <source>
        <dbReference type="EMBL" id="CCK68027.1"/>
    </source>
</evidence>
<comment type="similarity">
    <text evidence="2">Belongs to the POMP/UMP1 family.</text>
</comment>
<evidence type="ECO:0000256" key="2">
    <source>
        <dbReference type="ARBA" id="ARBA00043974"/>
    </source>
</evidence>
<keyword evidence="5" id="KW-1185">Reference proteome</keyword>
<feature type="region of interest" description="Disordered" evidence="3">
    <location>
        <begin position="1"/>
        <end position="37"/>
    </location>
</feature>
<dbReference type="GeneID" id="34523662"/>
<sequence length="150" mass="16518">MNVVPRNEYKSSVSSTGDALRSGAAGAPLATQMNGRHPLEQRVAKWEETQRKRQWEQYRQVFGVAEPMRRKMELSIVEATDFHPARNDGAPTASHQGSMHRDILLNKGRRGHVGRKFICGEGQGDGAMQGPAALARAGTIHAQFESRLGL</sequence>
<keyword evidence="1" id="KW-0143">Chaperone</keyword>
<dbReference type="OrthoDB" id="15001at2759"/>
<dbReference type="OMA" id="VENTHFN"/>
<name>J7RTH5_HUIN7</name>